<feature type="domain" description="PAC" evidence="9">
    <location>
        <begin position="97"/>
        <end position="149"/>
    </location>
</feature>
<sequence>MVENGGLQQEQGIKEARELAKAYESIAGRMNGFMFRCRNDEQYTMLVLVGMVEMITGYAQKDLLYNRKTSYVSLIHPDDVPKVDTAIEKGIKARKNWAVDYRIICFNGKEMWVNEHGGAVYNQEGQVEYLEGVVVDISDRLQEIERRKSMEQVGELSKKIIKETKNILHLLQALKTLGLNARLEAGRAGEAGKGFSVIADQVKELAKETGTSAQSINDLIAELEKRLKDASEQ</sequence>
<dbReference type="InterPro" id="IPR052162">
    <property type="entry name" value="Sensor_kinase/Photoreceptor"/>
</dbReference>
<dbReference type="RefSeq" id="WP_008869246.1">
    <property type="nucleotide sequence ID" value="NZ_ACJN02000001.1"/>
</dbReference>
<evidence type="ECO:0000259" key="8">
    <source>
        <dbReference type="PROSITE" id="PS50112"/>
    </source>
</evidence>
<evidence type="ECO:0000256" key="5">
    <source>
        <dbReference type="ARBA" id="ARBA00022777"/>
    </source>
</evidence>
<evidence type="ECO:0000256" key="4">
    <source>
        <dbReference type="ARBA" id="ARBA00022679"/>
    </source>
</evidence>
<keyword evidence="5" id="KW-0418">Kinase</keyword>
<protein>
    <recommendedName>
        <fullName evidence="2">histidine kinase</fullName>
        <ecNumber evidence="2">2.7.13.3</ecNumber>
    </recommendedName>
</protein>
<dbReference type="Pfam" id="PF00015">
    <property type="entry name" value="MCPsignal"/>
    <property type="match status" value="1"/>
</dbReference>
<dbReference type="NCBIfam" id="TIGR00229">
    <property type="entry name" value="sensory_box"/>
    <property type="match status" value="1"/>
</dbReference>
<dbReference type="PANTHER" id="PTHR43304:SF1">
    <property type="entry name" value="PAC DOMAIN-CONTAINING PROTEIN"/>
    <property type="match status" value="1"/>
</dbReference>
<dbReference type="PROSITE" id="PS50113">
    <property type="entry name" value="PAC"/>
    <property type="match status" value="1"/>
</dbReference>
<dbReference type="PRINTS" id="PR00260">
    <property type="entry name" value="CHEMTRNSDUCR"/>
</dbReference>
<accession>D6SJR8</accession>
<feature type="domain" description="Methyl-accepting transducer" evidence="7">
    <location>
        <begin position="148"/>
        <end position="233"/>
    </location>
</feature>
<dbReference type="GO" id="GO:0004673">
    <property type="term" value="F:protein histidine kinase activity"/>
    <property type="evidence" value="ECO:0007669"/>
    <property type="project" value="UniProtKB-EC"/>
</dbReference>
<dbReference type="InterPro" id="IPR000700">
    <property type="entry name" value="PAS-assoc_C"/>
</dbReference>
<keyword evidence="6" id="KW-0807">Transducer</keyword>
<dbReference type="InterPro" id="IPR004090">
    <property type="entry name" value="Chemotax_Me-accpt_rcpt"/>
</dbReference>
<evidence type="ECO:0000256" key="6">
    <source>
        <dbReference type="PROSITE-ProRule" id="PRU00284"/>
    </source>
</evidence>
<dbReference type="OrthoDB" id="5416452at2"/>
<dbReference type="Gene3D" id="3.30.450.20">
    <property type="entry name" value="PAS domain"/>
    <property type="match status" value="1"/>
</dbReference>
<dbReference type="SUPFAM" id="SSF55785">
    <property type="entry name" value="PYP-like sensor domain (PAS domain)"/>
    <property type="match status" value="1"/>
</dbReference>
<dbReference type="InterPro" id="IPR001610">
    <property type="entry name" value="PAC"/>
</dbReference>
<dbReference type="EC" id="2.7.13.3" evidence="2"/>
<dbReference type="PROSITE" id="PS50111">
    <property type="entry name" value="CHEMOTAXIS_TRANSDUC_2"/>
    <property type="match status" value="1"/>
</dbReference>
<keyword evidence="4" id="KW-0808">Transferase</keyword>
<dbReference type="GO" id="GO:0016020">
    <property type="term" value="C:membrane"/>
    <property type="evidence" value="ECO:0007669"/>
    <property type="project" value="InterPro"/>
</dbReference>
<evidence type="ECO:0000259" key="7">
    <source>
        <dbReference type="PROSITE" id="PS50111"/>
    </source>
</evidence>
<dbReference type="InterPro" id="IPR000014">
    <property type="entry name" value="PAS"/>
</dbReference>
<dbReference type="PROSITE" id="PS50112">
    <property type="entry name" value="PAS"/>
    <property type="match status" value="1"/>
</dbReference>
<dbReference type="InterPro" id="IPR004089">
    <property type="entry name" value="MCPsignal_dom"/>
</dbReference>
<dbReference type="InterPro" id="IPR013655">
    <property type="entry name" value="PAS_fold_3"/>
</dbReference>
<organism evidence="10 11">
    <name type="scientific">Desulfonatronospira thiodismutans ASO3-1</name>
    <dbReference type="NCBI Taxonomy" id="555779"/>
    <lineage>
        <taxon>Bacteria</taxon>
        <taxon>Pseudomonadati</taxon>
        <taxon>Thermodesulfobacteriota</taxon>
        <taxon>Desulfovibrionia</taxon>
        <taxon>Desulfovibrionales</taxon>
        <taxon>Desulfonatronovibrionaceae</taxon>
        <taxon>Desulfonatronospira</taxon>
    </lineage>
</organism>
<evidence type="ECO:0000313" key="11">
    <source>
        <dbReference type="Proteomes" id="UP000005496"/>
    </source>
</evidence>
<gene>
    <name evidence="10" type="ORF">Dthio_PD3574</name>
</gene>
<evidence type="ECO:0000259" key="9">
    <source>
        <dbReference type="PROSITE" id="PS50113"/>
    </source>
</evidence>
<keyword evidence="3" id="KW-0597">Phosphoprotein</keyword>
<dbReference type="SUPFAM" id="SSF58104">
    <property type="entry name" value="Methyl-accepting chemotaxis protein (MCP) signaling domain"/>
    <property type="match status" value="1"/>
</dbReference>
<dbReference type="GO" id="GO:0004888">
    <property type="term" value="F:transmembrane signaling receptor activity"/>
    <property type="evidence" value="ECO:0007669"/>
    <property type="project" value="InterPro"/>
</dbReference>
<dbReference type="GO" id="GO:0006935">
    <property type="term" value="P:chemotaxis"/>
    <property type="evidence" value="ECO:0007669"/>
    <property type="project" value="InterPro"/>
</dbReference>
<dbReference type="CDD" id="cd00130">
    <property type="entry name" value="PAS"/>
    <property type="match status" value="1"/>
</dbReference>
<comment type="caution">
    <text evidence="10">The sequence shown here is derived from an EMBL/GenBank/DDBJ whole genome shotgun (WGS) entry which is preliminary data.</text>
</comment>
<proteinExistence type="predicted"/>
<dbReference type="EMBL" id="ACJN02000001">
    <property type="protein sequence ID" value="EFI36121.1"/>
    <property type="molecule type" value="Genomic_DNA"/>
</dbReference>
<dbReference type="InterPro" id="IPR035965">
    <property type="entry name" value="PAS-like_dom_sf"/>
</dbReference>
<keyword evidence="11" id="KW-1185">Reference proteome</keyword>
<dbReference type="Gene3D" id="6.10.250.3200">
    <property type="match status" value="1"/>
</dbReference>
<evidence type="ECO:0000256" key="2">
    <source>
        <dbReference type="ARBA" id="ARBA00012438"/>
    </source>
</evidence>
<dbReference type="SMART" id="SM00086">
    <property type="entry name" value="PAC"/>
    <property type="match status" value="1"/>
</dbReference>
<evidence type="ECO:0000313" key="10">
    <source>
        <dbReference type="EMBL" id="EFI36121.1"/>
    </source>
</evidence>
<evidence type="ECO:0000256" key="1">
    <source>
        <dbReference type="ARBA" id="ARBA00000085"/>
    </source>
</evidence>
<feature type="domain" description="PAS" evidence="8">
    <location>
        <begin position="52"/>
        <end position="94"/>
    </location>
</feature>
<dbReference type="AlphaFoldDB" id="D6SJR8"/>
<reference evidence="10" key="1">
    <citation type="submission" date="2010-05" db="EMBL/GenBank/DDBJ databases">
        <title>The draft genome of Desulfonatronospira thiodismutans ASO3-1.</title>
        <authorList>
            <consortium name="US DOE Joint Genome Institute (JGI-PGF)"/>
            <person name="Lucas S."/>
            <person name="Copeland A."/>
            <person name="Lapidus A."/>
            <person name="Cheng J.-F."/>
            <person name="Bruce D."/>
            <person name="Goodwin L."/>
            <person name="Pitluck S."/>
            <person name="Chertkov O."/>
            <person name="Brettin T."/>
            <person name="Detter J.C."/>
            <person name="Han C."/>
            <person name="Land M.L."/>
            <person name="Hauser L."/>
            <person name="Kyrpides N."/>
            <person name="Mikhailova N."/>
            <person name="Muyzer G."/>
            <person name="Woyke T."/>
        </authorList>
    </citation>
    <scope>NUCLEOTIDE SEQUENCE [LARGE SCALE GENOMIC DNA]</scope>
    <source>
        <strain evidence="10">ASO3-1</strain>
    </source>
</reference>
<dbReference type="Pfam" id="PF08447">
    <property type="entry name" value="PAS_3"/>
    <property type="match status" value="1"/>
</dbReference>
<comment type="catalytic activity">
    <reaction evidence="1">
        <text>ATP + protein L-histidine = ADP + protein N-phospho-L-histidine.</text>
        <dbReference type="EC" id="2.7.13.3"/>
    </reaction>
</comment>
<dbReference type="eggNOG" id="COG0840">
    <property type="taxonomic scope" value="Bacteria"/>
</dbReference>
<name>D6SJR8_9BACT</name>
<dbReference type="GO" id="GO:0007165">
    <property type="term" value="P:signal transduction"/>
    <property type="evidence" value="ECO:0007669"/>
    <property type="project" value="UniProtKB-KW"/>
</dbReference>
<dbReference type="Proteomes" id="UP000005496">
    <property type="component" value="Unassembled WGS sequence"/>
</dbReference>
<evidence type="ECO:0000256" key="3">
    <source>
        <dbReference type="ARBA" id="ARBA00022553"/>
    </source>
</evidence>
<dbReference type="PANTHER" id="PTHR43304">
    <property type="entry name" value="PHYTOCHROME-LIKE PROTEIN CPH1"/>
    <property type="match status" value="1"/>
</dbReference>